<sequence>MGMGRGTFSNDSSIGLGSKGKIFDPKRSTVTLLLVAVRRESTKRCVPAGKISNEHTCTGWKFCFEPGDSGMAWTASDSSPVPDSMSVSTVACSCLCWLFLCRPLVPSPLDLDCCCMESVFLPKGSTMTDGTFAASKKQEHFYLLSIEKVTNNYME</sequence>
<dbReference type="AlphaFoldDB" id="A0A915HSM5"/>
<name>A0A915HSM5_ROMCU</name>
<organism evidence="1 2">
    <name type="scientific">Romanomermis culicivorax</name>
    <name type="common">Nematode worm</name>
    <dbReference type="NCBI Taxonomy" id="13658"/>
    <lineage>
        <taxon>Eukaryota</taxon>
        <taxon>Metazoa</taxon>
        <taxon>Ecdysozoa</taxon>
        <taxon>Nematoda</taxon>
        <taxon>Enoplea</taxon>
        <taxon>Dorylaimia</taxon>
        <taxon>Mermithida</taxon>
        <taxon>Mermithoidea</taxon>
        <taxon>Mermithidae</taxon>
        <taxon>Romanomermis</taxon>
    </lineage>
</organism>
<reference evidence="2" key="1">
    <citation type="submission" date="2022-11" db="UniProtKB">
        <authorList>
            <consortium name="WormBaseParasite"/>
        </authorList>
    </citation>
    <scope>IDENTIFICATION</scope>
</reference>
<dbReference type="Proteomes" id="UP000887565">
    <property type="component" value="Unplaced"/>
</dbReference>
<dbReference type="WBParaSite" id="nRc.2.0.1.t04382-RA">
    <property type="protein sequence ID" value="nRc.2.0.1.t04382-RA"/>
    <property type="gene ID" value="nRc.2.0.1.g04382"/>
</dbReference>
<protein>
    <submittedName>
        <fullName evidence="2">Uncharacterized protein</fullName>
    </submittedName>
</protein>
<keyword evidence="1" id="KW-1185">Reference proteome</keyword>
<proteinExistence type="predicted"/>
<accession>A0A915HSM5</accession>
<evidence type="ECO:0000313" key="2">
    <source>
        <dbReference type="WBParaSite" id="nRc.2.0.1.t04382-RA"/>
    </source>
</evidence>
<evidence type="ECO:0000313" key="1">
    <source>
        <dbReference type="Proteomes" id="UP000887565"/>
    </source>
</evidence>